<dbReference type="HOGENOM" id="CLU_068315_3_2_1"/>
<dbReference type="SUPFAM" id="SSF47113">
    <property type="entry name" value="Histone-fold"/>
    <property type="match status" value="1"/>
</dbReference>
<evidence type="ECO:0008006" key="8">
    <source>
        <dbReference type="Google" id="ProtNLM"/>
    </source>
</evidence>
<dbReference type="OrthoDB" id="341924at2759"/>
<accession>W4KGV0</accession>
<dbReference type="eggNOG" id="KOG3334">
    <property type="taxonomic scope" value="Eukaryota"/>
</dbReference>
<evidence type="ECO:0000256" key="5">
    <source>
        <dbReference type="ARBA" id="ARBA00023242"/>
    </source>
</evidence>
<keyword evidence="7" id="KW-1185">Reference proteome</keyword>
<reference evidence="6 7" key="1">
    <citation type="journal article" date="2012" name="New Phytol.">
        <title>Insight into trade-off between wood decay and parasitism from the genome of a fungal forest pathogen.</title>
        <authorList>
            <person name="Olson A."/>
            <person name="Aerts A."/>
            <person name="Asiegbu F."/>
            <person name="Belbahri L."/>
            <person name="Bouzid O."/>
            <person name="Broberg A."/>
            <person name="Canback B."/>
            <person name="Coutinho P.M."/>
            <person name="Cullen D."/>
            <person name="Dalman K."/>
            <person name="Deflorio G."/>
            <person name="van Diepen L.T."/>
            <person name="Dunand C."/>
            <person name="Duplessis S."/>
            <person name="Durling M."/>
            <person name="Gonthier P."/>
            <person name="Grimwood J."/>
            <person name="Fossdal C.G."/>
            <person name="Hansson D."/>
            <person name="Henrissat B."/>
            <person name="Hietala A."/>
            <person name="Himmelstrand K."/>
            <person name="Hoffmeister D."/>
            <person name="Hogberg N."/>
            <person name="James T.Y."/>
            <person name="Karlsson M."/>
            <person name="Kohler A."/>
            <person name="Kues U."/>
            <person name="Lee Y.H."/>
            <person name="Lin Y.C."/>
            <person name="Lind M."/>
            <person name="Lindquist E."/>
            <person name="Lombard V."/>
            <person name="Lucas S."/>
            <person name="Lunden K."/>
            <person name="Morin E."/>
            <person name="Murat C."/>
            <person name="Park J."/>
            <person name="Raffaello T."/>
            <person name="Rouze P."/>
            <person name="Salamov A."/>
            <person name="Schmutz J."/>
            <person name="Solheim H."/>
            <person name="Stahlberg J."/>
            <person name="Velez H."/>
            <person name="de Vries R.P."/>
            <person name="Wiebenga A."/>
            <person name="Woodward S."/>
            <person name="Yakovlev I."/>
            <person name="Garbelotto M."/>
            <person name="Martin F."/>
            <person name="Grigoriev I.V."/>
            <person name="Stenlid J."/>
        </authorList>
    </citation>
    <scope>NUCLEOTIDE SEQUENCE [LARGE SCALE GENOMIC DNA]</scope>
    <source>
        <strain evidence="6 7">TC 32-1</strain>
    </source>
</reference>
<organism evidence="6 7">
    <name type="scientific">Heterobasidion irregulare (strain TC 32-1)</name>
    <dbReference type="NCBI Taxonomy" id="747525"/>
    <lineage>
        <taxon>Eukaryota</taxon>
        <taxon>Fungi</taxon>
        <taxon>Dikarya</taxon>
        <taxon>Basidiomycota</taxon>
        <taxon>Agaricomycotina</taxon>
        <taxon>Agaricomycetes</taxon>
        <taxon>Russulales</taxon>
        <taxon>Bondarzewiaceae</taxon>
        <taxon>Heterobasidion</taxon>
        <taxon>Heterobasidion annosum species complex</taxon>
    </lineage>
</organism>
<dbReference type="GO" id="GO:0051123">
    <property type="term" value="P:RNA polymerase II preinitiation complex assembly"/>
    <property type="evidence" value="ECO:0007669"/>
    <property type="project" value="TreeGrafter"/>
</dbReference>
<keyword evidence="5" id="KW-0539">Nucleus</keyword>
<dbReference type="GeneID" id="20669025"/>
<dbReference type="GO" id="GO:0005669">
    <property type="term" value="C:transcription factor TFIID complex"/>
    <property type="evidence" value="ECO:0007669"/>
    <property type="project" value="TreeGrafter"/>
</dbReference>
<dbReference type="KEGG" id="hir:HETIRDRAFT_244038"/>
<dbReference type="Gene3D" id="1.10.20.10">
    <property type="entry name" value="Histone, subunit A"/>
    <property type="match status" value="1"/>
</dbReference>
<comment type="similarity">
    <text evidence="2">Belongs to the TAF9 family.</text>
</comment>
<evidence type="ECO:0000256" key="4">
    <source>
        <dbReference type="ARBA" id="ARBA00023163"/>
    </source>
</evidence>
<dbReference type="InterPro" id="IPR009072">
    <property type="entry name" value="Histone-fold"/>
</dbReference>
<sequence length="119" mass="12855">PPTARAVALLLASTPTVHDAHPAVLHQLLEFANRYTAQVLSDALIYAEHAARPNKIEHDDVVLAVQARVGWEFAGRVPKEYTLSLATQTNAQPLPAVPETFGLRLPPPAECLTAVDFAL</sequence>
<dbReference type="GO" id="GO:0046982">
    <property type="term" value="F:protein heterodimerization activity"/>
    <property type="evidence" value="ECO:0007669"/>
    <property type="project" value="InterPro"/>
</dbReference>
<feature type="non-terminal residue" evidence="6">
    <location>
        <position position="1"/>
    </location>
</feature>
<proteinExistence type="inferred from homology"/>
<dbReference type="EMBL" id="KI925456">
    <property type="protein sequence ID" value="ETW84545.1"/>
    <property type="molecule type" value="Genomic_DNA"/>
</dbReference>
<dbReference type="PANTHER" id="PTHR48068">
    <property type="entry name" value="TAF9 RNA POLYMERASE II, TATA BOX-BINDING PROTEIN (TBP)-ASSOCIATED FACTOR"/>
    <property type="match status" value="1"/>
</dbReference>
<dbReference type="Proteomes" id="UP000030671">
    <property type="component" value="Unassembled WGS sequence"/>
</dbReference>
<dbReference type="FunCoup" id="W4KGV0">
    <property type="interactions" value="59"/>
</dbReference>
<dbReference type="InterPro" id="IPR051431">
    <property type="entry name" value="TFIID_subunit_9"/>
</dbReference>
<gene>
    <name evidence="6" type="ORF">HETIRDRAFT_244038</name>
</gene>
<dbReference type="STRING" id="747525.W4KGV0"/>
<keyword evidence="4" id="KW-0804">Transcription</keyword>
<evidence type="ECO:0000256" key="1">
    <source>
        <dbReference type="ARBA" id="ARBA00004123"/>
    </source>
</evidence>
<dbReference type="GO" id="GO:0003713">
    <property type="term" value="F:transcription coactivator activity"/>
    <property type="evidence" value="ECO:0007669"/>
    <property type="project" value="TreeGrafter"/>
</dbReference>
<dbReference type="AlphaFoldDB" id="W4KGV0"/>
<evidence type="ECO:0000313" key="6">
    <source>
        <dbReference type="EMBL" id="ETW84545.1"/>
    </source>
</evidence>
<comment type="subcellular location">
    <subcellularLocation>
        <location evidence="1">Nucleus</location>
    </subcellularLocation>
</comment>
<dbReference type="RefSeq" id="XP_009544203.1">
    <property type="nucleotide sequence ID" value="XM_009545908.1"/>
</dbReference>
<feature type="non-terminal residue" evidence="6">
    <location>
        <position position="119"/>
    </location>
</feature>
<evidence type="ECO:0000256" key="3">
    <source>
        <dbReference type="ARBA" id="ARBA00023015"/>
    </source>
</evidence>
<dbReference type="GO" id="GO:0016251">
    <property type="term" value="F:RNA polymerase II general transcription initiation factor activity"/>
    <property type="evidence" value="ECO:0007669"/>
    <property type="project" value="TreeGrafter"/>
</dbReference>
<name>W4KGV0_HETIT</name>
<dbReference type="InParanoid" id="W4KGV0"/>
<dbReference type="CDD" id="cd07979">
    <property type="entry name" value="HFD_TAF9"/>
    <property type="match status" value="1"/>
</dbReference>
<dbReference type="InterPro" id="IPR003162">
    <property type="entry name" value="TFIID-31"/>
</dbReference>
<keyword evidence="3" id="KW-0805">Transcription regulation</keyword>
<protein>
    <recommendedName>
        <fullName evidence="8">Transcription factor TAFII-31</fullName>
    </recommendedName>
</protein>
<dbReference type="GO" id="GO:0000124">
    <property type="term" value="C:SAGA complex"/>
    <property type="evidence" value="ECO:0007669"/>
    <property type="project" value="TreeGrafter"/>
</dbReference>
<evidence type="ECO:0000256" key="2">
    <source>
        <dbReference type="ARBA" id="ARBA00007646"/>
    </source>
</evidence>
<dbReference type="Pfam" id="PF02291">
    <property type="entry name" value="TFIID-31kDa"/>
    <property type="match status" value="1"/>
</dbReference>
<evidence type="ECO:0000313" key="7">
    <source>
        <dbReference type="Proteomes" id="UP000030671"/>
    </source>
</evidence>
<dbReference type="PANTHER" id="PTHR48068:SF4">
    <property type="entry name" value="TATA-BOX BINDING PROTEIN ASSOCIATED FACTOR 9"/>
    <property type="match status" value="1"/>
</dbReference>